<evidence type="ECO:0000256" key="9">
    <source>
        <dbReference type="ARBA" id="ARBA00023136"/>
    </source>
</evidence>
<comment type="similarity">
    <text evidence="2 10">Belongs to the glycosyltransferase 31 family.</text>
</comment>
<keyword evidence="9 10" id="KW-0472">Membrane</keyword>
<dbReference type="GO" id="GO:0008194">
    <property type="term" value="F:UDP-glycosyltransferase activity"/>
    <property type="evidence" value="ECO:0007669"/>
    <property type="project" value="TreeGrafter"/>
</dbReference>
<feature type="non-terminal residue" evidence="11">
    <location>
        <position position="1"/>
    </location>
</feature>
<comment type="subcellular location">
    <subcellularLocation>
        <location evidence="1 10">Golgi apparatus membrane</location>
        <topology evidence="1 10">Single-pass type II membrane protein</topology>
    </subcellularLocation>
</comment>
<dbReference type="EMBL" id="GBXI01007647">
    <property type="protein sequence ID" value="JAD06645.1"/>
    <property type="molecule type" value="Transcribed_RNA"/>
</dbReference>
<evidence type="ECO:0000256" key="5">
    <source>
        <dbReference type="ARBA" id="ARBA00022692"/>
    </source>
</evidence>
<feature type="transmembrane region" description="Helical" evidence="10">
    <location>
        <begin position="56"/>
        <end position="75"/>
    </location>
</feature>
<evidence type="ECO:0000313" key="11">
    <source>
        <dbReference type="EMBL" id="JAD06645.1"/>
    </source>
</evidence>
<keyword evidence="3 10" id="KW-0328">Glycosyltransferase</keyword>
<protein>
    <recommendedName>
        <fullName evidence="10">Hexosyltransferase</fullName>
        <ecNumber evidence="10">2.4.1.-</ecNumber>
    </recommendedName>
</protein>
<evidence type="ECO:0000256" key="10">
    <source>
        <dbReference type="RuleBase" id="RU363063"/>
    </source>
</evidence>
<organism evidence="11">
    <name type="scientific">Zeugodacus cucurbitae</name>
    <name type="common">Melon fruit fly</name>
    <name type="synonym">Bactrocera cucurbitae</name>
    <dbReference type="NCBI Taxonomy" id="28588"/>
    <lineage>
        <taxon>Eukaryota</taxon>
        <taxon>Metazoa</taxon>
        <taxon>Ecdysozoa</taxon>
        <taxon>Arthropoda</taxon>
        <taxon>Hexapoda</taxon>
        <taxon>Insecta</taxon>
        <taxon>Pterygota</taxon>
        <taxon>Neoptera</taxon>
        <taxon>Endopterygota</taxon>
        <taxon>Diptera</taxon>
        <taxon>Brachycera</taxon>
        <taxon>Muscomorpha</taxon>
        <taxon>Tephritoidea</taxon>
        <taxon>Tephritidae</taxon>
        <taxon>Zeugodacus</taxon>
        <taxon>Zeugodacus</taxon>
    </lineage>
</organism>
<evidence type="ECO:0000256" key="3">
    <source>
        <dbReference type="ARBA" id="ARBA00022676"/>
    </source>
</evidence>
<dbReference type="GO" id="GO:0006493">
    <property type="term" value="P:protein O-linked glycosylation"/>
    <property type="evidence" value="ECO:0007669"/>
    <property type="project" value="TreeGrafter"/>
</dbReference>
<dbReference type="SUPFAM" id="SSF53448">
    <property type="entry name" value="Nucleotide-diphospho-sugar transferases"/>
    <property type="match status" value="1"/>
</dbReference>
<reference evidence="11" key="1">
    <citation type="submission" date="2014-11" db="EMBL/GenBank/DDBJ databases">
        <authorList>
            <person name="Geib S."/>
        </authorList>
    </citation>
    <scope>NUCLEOTIDE SEQUENCE</scope>
</reference>
<evidence type="ECO:0000256" key="4">
    <source>
        <dbReference type="ARBA" id="ARBA00022679"/>
    </source>
</evidence>
<keyword evidence="5 10" id="KW-0812">Transmembrane</keyword>
<evidence type="ECO:0000256" key="2">
    <source>
        <dbReference type="ARBA" id="ARBA00008661"/>
    </source>
</evidence>
<dbReference type="EC" id="2.4.1.-" evidence="10"/>
<dbReference type="InterPro" id="IPR002659">
    <property type="entry name" value="Glyco_trans_31"/>
</dbReference>
<dbReference type="AlphaFoldDB" id="A0A0A1X7C8"/>
<reference evidence="11" key="2">
    <citation type="journal article" date="2015" name="Gigascience">
        <title>Reconstructing a comprehensive transcriptome assembly of a white-pupal translocated strain of the pest fruit fly Bactrocera cucurbitae.</title>
        <authorList>
            <person name="Sim S.B."/>
            <person name="Calla B."/>
            <person name="Hall B."/>
            <person name="DeRego T."/>
            <person name="Geib S.M."/>
        </authorList>
    </citation>
    <scope>NUCLEOTIDE SEQUENCE</scope>
</reference>
<feature type="transmembrane region" description="Helical" evidence="10">
    <location>
        <begin position="32"/>
        <end position="49"/>
    </location>
</feature>
<dbReference type="InterPro" id="IPR029044">
    <property type="entry name" value="Nucleotide-diphossugar_trans"/>
</dbReference>
<keyword evidence="6" id="KW-0735">Signal-anchor</keyword>
<dbReference type="GO" id="GO:0016758">
    <property type="term" value="F:hexosyltransferase activity"/>
    <property type="evidence" value="ECO:0007669"/>
    <property type="project" value="InterPro"/>
</dbReference>
<gene>
    <name evidence="11" type="primary">brn</name>
    <name evidence="11" type="ORF">g.44887</name>
</gene>
<dbReference type="FunFam" id="3.90.550.50:FF:000042">
    <property type="entry name" value="Hexosyltransferase"/>
    <property type="match status" value="1"/>
</dbReference>
<keyword evidence="4 11" id="KW-0808">Transferase</keyword>
<dbReference type="PANTHER" id="PTHR11214">
    <property type="entry name" value="BETA-1,3-N-ACETYLGLUCOSAMINYLTRANSFERASE"/>
    <property type="match status" value="1"/>
</dbReference>
<evidence type="ECO:0000256" key="6">
    <source>
        <dbReference type="ARBA" id="ARBA00022968"/>
    </source>
</evidence>
<dbReference type="PANTHER" id="PTHR11214:SF349">
    <property type="entry name" value="BETA-1,3-GALACTOSYLTRANSFERASE BRN"/>
    <property type="match status" value="1"/>
</dbReference>
<comment type="caution">
    <text evidence="10">Lacks conserved residue(s) required for the propagation of feature annotation.</text>
</comment>
<evidence type="ECO:0000256" key="1">
    <source>
        <dbReference type="ARBA" id="ARBA00004323"/>
    </source>
</evidence>
<proteinExistence type="inferred from homology"/>
<dbReference type="GO" id="GO:0000139">
    <property type="term" value="C:Golgi membrane"/>
    <property type="evidence" value="ECO:0007669"/>
    <property type="project" value="UniProtKB-SubCell"/>
</dbReference>
<dbReference type="Gene3D" id="3.90.550.50">
    <property type="match status" value="1"/>
</dbReference>
<sequence>FKYISYYEVKPKNLKNSLVSDKFFTNLSTSEIFDFIITFPFIGVMFLEMGWSCSRYVKIIAVIGTIFTLDYVGIFKHYHELDYERYFDYPSGPPSEYNYKFINNPSGKCKVPPKLIIIIKSAAENVLRRNTIRRTWGYEQRFSDVEIRRVFLLGISEDIKINTISKNESLKFNDIVQIDFIDAYFNNTIKTFMGMKWALSHCNSEFFFFVDDDYYVSTKNLLKYISNPDLYPKTDPNSRITGNEKNELFSGFVLQTPPHRHKFSKWYVPLSEYPFDLWPPYITAGAFVLNRNALLKLFNAGSHLKRFRFDDIFLGIAALKANLTLKHCEMFYFNKPKYEGPTSYQYIVASHGFQNGKELETIWNECRSAGFA</sequence>
<evidence type="ECO:0000256" key="7">
    <source>
        <dbReference type="ARBA" id="ARBA00022989"/>
    </source>
</evidence>
<name>A0A0A1X7C8_ZEUCU</name>
<accession>A0A0A1X7C8</accession>
<keyword evidence="7 10" id="KW-1133">Transmembrane helix</keyword>
<evidence type="ECO:0000256" key="8">
    <source>
        <dbReference type="ARBA" id="ARBA00023034"/>
    </source>
</evidence>
<keyword evidence="8 10" id="KW-0333">Golgi apparatus</keyword>
<dbReference type="Pfam" id="PF01762">
    <property type="entry name" value="Galactosyl_T"/>
    <property type="match status" value="1"/>
</dbReference>